<dbReference type="PANTHER" id="PTHR32329:SF7">
    <property type="entry name" value="ACTIVATOR OF 2-HYDROXYACYL-COA-HYDRATASE"/>
    <property type="match status" value="1"/>
</dbReference>
<dbReference type="CDD" id="cd24035">
    <property type="entry name" value="ASKHA_NBD_O66634-like_rpt2"/>
    <property type="match status" value="1"/>
</dbReference>
<dbReference type="NCBIfam" id="TIGR00241">
    <property type="entry name" value="CoA_E_activ"/>
    <property type="match status" value="1"/>
</dbReference>
<evidence type="ECO:0000256" key="1">
    <source>
        <dbReference type="ARBA" id="ARBA00001966"/>
    </source>
</evidence>
<evidence type="ECO:0000313" key="7">
    <source>
        <dbReference type="Proteomes" id="UP000006556"/>
    </source>
</evidence>
<dbReference type="EMBL" id="AP009389">
    <property type="protein sequence ID" value="BAF59415.1"/>
    <property type="molecule type" value="Genomic_DNA"/>
</dbReference>
<keyword evidence="7" id="KW-1185">Reference proteome</keyword>
<dbReference type="Proteomes" id="UP000006556">
    <property type="component" value="Chromosome"/>
</dbReference>
<dbReference type="PANTHER" id="PTHR32329">
    <property type="entry name" value="BIFUNCTIONAL PROTEIN [INCLUDES 2-HYDROXYACYL-COA DEHYDRATASE (N-TER) AND ITS ACTIVATOR DOMAIN (C_TERM)-RELATED"/>
    <property type="match status" value="1"/>
</dbReference>
<evidence type="ECO:0000313" key="6">
    <source>
        <dbReference type="EMBL" id="BAF59415.1"/>
    </source>
</evidence>
<protein>
    <submittedName>
        <fullName evidence="6">Activator of 2-hydroxyglutaryl-CoA dehydratase</fullName>
    </submittedName>
</protein>
<dbReference type="InterPro" id="IPR043129">
    <property type="entry name" value="ATPase_NBD"/>
</dbReference>
<gene>
    <name evidence="6" type="ordered locus">PTH_1234</name>
</gene>
<evidence type="ECO:0000259" key="5">
    <source>
        <dbReference type="Pfam" id="PF01869"/>
    </source>
</evidence>
<keyword evidence="2" id="KW-0479">Metal-binding</keyword>
<name>A5D2V2_PELTS</name>
<dbReference type="GO" id="GO:0046872">
    <property type="term" value="F:metal ion binding"/>
    <property type="evidence" value="ECO:0007669"/>
    <property type="project" value="UniProtKB-KW"/>
</dbReference>
<proteinExistence type="predicted"/>
<sequence>MKGYLGLDVGSVTTKIVFMDEGGIIREAIYMRTQGRPIATVQKGLKELCSRLPAGVKVKGVGTTGSGRYLAGVIVGADTVKNEITAHAVASSLLVPGVQTILEIGGQDSKIIILRNGVVSDFAMNTVCAAGTGSFLDQQAARLNIPVEKFGEIALQSTSPVRIAGRCAVFAESDMIHKQQMGCSLPDILAGLCEALVRNYLSNVGKGKEILPPVVFQGGVAANLGMVRAFEKELGVPVQVPPYFDVMGAVGAALLAREAVARKGISRFKGFGLADLEFKTRSFECSGCTNQCEVVEIDENGAIIARWGDRCGRWSSAGREAKIS</sequence>
<comment type="cofactor">
    <cofactor evidence="1">
        <name>[4Fe-4S] cluster</name>
        <dbReference type="ChEBI" id="CHEBI:49883"/>
    </cofactor>
</comment>
<reference evidence="7" key="1">
    <citation type="journal article" date="2008" name="Genome Res.">
        <title>The genome of Pelotomaculum thermopropionicum reveals niche-associated evolution in anaerobic microbiota.</title>
        <authorList>
            <person name="Kosaka T."/>
            <person name="Kato S."/>
            <person name="Shimoyama T."/>
            <person name="Ishii S."/>
            <person name="Abe T."/>
            <person name="Watanabe K."/>
        </authorList>
    </citation>
    <scope>NUCLEOTIDE SEQUENCE [LARGE SCALE GENOMIC DNA]</scope>
    <source>
        <strain evidence="7">DSM 13744 / JCM 10971 / SI</strain>
    </source>
</reference>
<dbReference type="STRING" id="370438.PTH_1234"/>
<keyword evidence="3" id="KW-0408">Iron</keyword>
<accession>A5D2V2</accession>
<dbReference type="InterPro" id="IPR051805">
    <property type="entry name" value="Dehydratase_Activator_Redct"/>
</dbReference>
<dbReference type="Gene3D" id="3.30.420.40">
    <property type="match status" value="2"/>
</dbReference>
<dbReference type="SUPFAM" id="SSF53067">
    <property type="entry name" value="Actin-like ATPase domain"/>
    <property type="match status" value="1"/>
</dbReference>
<dbReference type="Pfam" id="PF01869">
    <property type="entry name" value="BcrAD_BadFG"/>
    <property type="match status" value="1"/>
</dbReference>
<evidence type="ECO:0000256" key="2">
    <source>
        <dbReference type="ARBA" id="ARBA00022723"/>
    </source>
</evidence>
<organism evidence="6 7">
    <name type="scientific">Pelotomaculum thermopropionicum (strain DSM 13744 / JCM 10971 / SI)</name>
    <dbReference type="NCBI Taxonomy" id="370438"/>
    <lineage>
        <taxon>Bacteria</taxon>
        <taxon>Bacillati</taxon>
        <taxon>Bacillota</taxon>
        <taxon>Clostridia</taxon>
        <taxon>Eubacteriales</taxon>
        <taxon>Desulfotomaculaceae</taxon>
        <taxon>Pelotomaculum</taxon>
    </lineage>
</organism>
<dbReference type="HOGENOM" id="CLU_066597_0_1_9"/>
<feature type="domain" description="ATPase BadF/BadG/BcrA/BcrD type" evidence="5">
    <location>
        <begin position="5"/>
        <end position="256"/>
    </location>
</feature>
<dbReference type="eggNOG" id="COG1924">
    <property type="taxonomic scope" value="Bacteria"/>
</dbReference>
<dbReference type="KEGG" id="pth:PTH_1234"/>
<evidence type="ECO:0000256" key="3">
    <source>
        <dbReference type="ARBA" id="ARBA00023004"/>
    </source>
</evidence>
<evidence type="ECO:0000256" key="4">
    <source>
        <dbReference type="ARBA" id="ARBA00023014"/>
    </source>
</evidence>
<dbReference type="InterPro" id="IPR008275">
    <property type="entry name" value="CoA_E_activase_dom"/>
</dbReference>
<dbReference type="AlphaFoldDB" id="A5D2V2"/>
<dbReference type="InterPro" id="IPR002731">
    <property type="entry name" value="ATPase_BadF"/>
</dbReference>
<dbReference type="GO" id="GO:0051536">
    <property type="term" value="F:iron-sulfur cluster binding"/>
    <property type="evidence" value="ECO:0007669"/>
    <property type="project" value="UniProtKB-KW"/>
</dbReference>
<keyword evidence="4" id="KW-0411">Iron-sulfur</keyword>